<sequence length="296" mass="33536">MDMRSSTTSYKNDIENASKMIEVESNSSEQGSGIGTWSRFKYELTSDDLLKEPDGSIVDVERAFAPEPARRTALIRAGLVSFNMGIWVYDMIDGHVDKYYMIYLTRWTIVSSIAYLIASFLCAALPRSEVFEDNGTNEVQRPRLIAKIAWELYALSAPGGLIVVLMYWVAIYDGRTIIFLNLWRHGILALSVILDGVFVGSVPIRAKQIRNIAAYELLFLTWSIVHIFAGIGNGEKENDDEEEENDDAIYGVLNWKERPATAVIISLIVVIVVSPLMFYICWISYLKLSRRKIIRV</sequence>
<protein>
    <submittedName>
        <fullName evidence="2">Uncharacterized protein</fullName>
    </submittedName>
</protein>
<dbReference type="GO" id="GO:0016020">
    <property type="term" value="C:membrane"/>
    <property type="evidence" value="ECO:0007669"/>
    <property type="project" value="TreeGrafter"/>
</dbReference>
<gene>
    <name evidence="2" type="ORF">LDAN0321_LOCUS13420</name>
</gene>
<keyword evidence="1" id="KW-1133">Transmembrane helix</keyword>
<proteinExistence type="predicted"/>
<feature type="transmembrane region" description="Helical" evidence="1">
    <location>
        <begin position="260"/>
        <end position="285"/>
    </location>
</feature>
<dbReference type="AlphaFoldDB" id="A0A7S2KZ72"/>
<keyword evidence="1" id="KW-0812">Transmembrane</keyword>
<evidence type="ECO:0000313" key="2">
    <source>
        <dbReference type="EMBL" id="CAD9591063.1"/>
    </source>
</evidence>
<feature type="transmembrane region" description="Helical" evidence="1">
    <location>
        <begin position="182"/>
        <end position="200"/>
    </location>
</feature>
<evidence type="ECO:0000256" key="1">
    <source>
        <dbReference type="SAM" id="Phobius"/>
    </source>
</evidence>
<name>A0A7S2KZ72_9STRA</name>
<dbReference type="PANTHER" id="PTHR12242">
    <property type="entry name" value="OS02G0130600 PROTEIN-RELATED"/>
    <property type="match status" value="1"/>
</dbReference>
<feature type="transmembrane region" description="Helical" evidence="1">
    <location>
        <begin position="148"/>
        <end position="170"/>
    </location>
</feature>
<reference evidence="2" key="1">
    <citation type="submission" date="2021-01" db="EMBL/GenBank/DDBJ databases">
        <authorList>
            <person name="Corre E."/>
            <person name="Pelletier E."/>
            <person name="Niang G."/>
            <person name="Scheremetjew M."/>
            <person name="Finn R."/>
            <person name="Kale V."/>
            <person name="Holt S."/>
            <person name="Cochrane G."/>
            <person name="Meng A."/>
            <person name="Brown T."/>
            <person name="Cohen L."/>
        </authorList>
    </citation>
    <scope>NUCLEOTIDE SEQUENCE</scope>
    <source>
        <strain evidence="2">B650</strain>
    </source>
</reference>
<dbReference type="PANTHER" id="PTHR12242:SF48">
    <property type="entry name" value="FAR-17A_AIG1-LIKE PROTEIN"/>
    <property type="match status" value="1"/>
</dbReference>
<accession>A0A7S2KZ72</accession>
<dbReference type="EMBL" id="HBGY01021334">
    <property type="protein sequence ID" value="CAD9591063.1"/>
    <property type="molecule type" value="Transcribed_RNA"/>
</dbReference>
<keyword evidence="1" id="KW-0472">Membrane</keyword>
<feature type="transmembrane region" description="Helical" evidence="1">
    <location>
        <begin position="212"/>
        <end position="231"/>
    </location>
</feature>
<feature type="transmembrane region" description="Helical" evidence="1">
    <location>
        <begin position="73"/>
        <end position="92"/>
    </location>
</feature>
<feature type="transmembrane region" description="Helical" evidence="1">
    <location>
        <begin position="104"/>
        <end position="127"/>
    </location>
</feature>
<organism evidence="2">
    <name type="scientific">Leptocylindrus danicus</name>
    <dbReference type="NCBI Taxonomy" id="163516"/>
    <lineage>
        <taxon>Eukaryota</taxon>
        <taxon>Sar</taxon>
        <taxon>Stramenopiles</taxon>
        <taxon>Ochrophyta</taxon>
        <taxon>Bacillariophyta</taxon>
        <taxon>Coscinodiscophyceae</taxon>
        <taxon>Chaetocerotophycidae</taxon>
        <taxon>Leptocylindrales</taxon>
        <taxon>Leptocylindraceae</taxon>
        <taxon>Leptocylindrus</taxon>
    </lineage>
</organism>